<dbReference type="SUPFAM" id="SSF51735">
    <property type="entry name" value="NAD(P)-binding Rossmann-fold domains"/>
    <property type="match status" value="1"/>
</dbReference>
<evidence type="ECO:0000259" key="1">
    <source>
        <dbReference type="Pfam" id="PF16363"/>
    </source>
</evidence>
<dbReference type="AlphaFoldDB" id="A0A2S9T4X9"/>
<accession>A0A2S9T4X9</accession>
<proteinExistence type="predicted"/>
<sequence length="285" mass="32248">MKKVLITAIDSFTGNYLKQHLENSYIVVGTSFKDCDISKKEDILKALKKHKPDYIVHLAGISYVAHDSSEEFYKVNTVGTTNLLDAVLELNLNIEKIVVASSATIYGNQHTEILDESLCPNPVNHYGASKLAMECLAKNYFSKLPIIITRPFNYTGLGQAEHFLIPKIVNHYKNKKNSIELGNLDVKREFNDIRFVCEAYKKLLESEARSEVVNIASENPIALMDIIDIMNKISGYKIEVKVNPAFVRKDEIKTLCGSSKKLFSIIGKIELSRLDDMLIWMLNNE</sequence>
<dbReference type="RefSeq" id="WP_105915681.1">
    <property type="nucleotide sequence ID" value="NZ_NXGE01000005.1"/>
</dbReference>
<protein>
    <submittedName>
        <fullName evidence="2">Epimerase</fullName>
    </submittedName>
</protein>
<dbReference type="EMBL" id="NXGE01000005">
    <property type="protein sequence ID" value="PRM93895.1"/>
    <property type="molecule type" value="Genomic_DNA"/>
</dbReference>
<dbReference type="PANTHER" id="PTHR43000">
    <property type="entry name" value="DTDP-D-GLUCOSE 4,6-DEHYDRATASE-RELATED"/>
    <property type="match status" value="1"/>
</dbReference>
<feature type="domain" description="NAD(P)-binding" evidence="1">
    <location>
        <begin position="28"/>
        <end position="264"/>
    </location>
</feature>
<dbReference type="Pfam" id="PF16363">
    <property type="entry name" value="GDP_Man_Dehyd"/>
    <property type="match status" value="1"/>
</dbReference>
<comment type="caution">
    <text evidence="2">The sequence shown here is derived from an EMBL/GenBank/DDBJ whole genome shotgun (WGS) entry which is preliminary data.</text>
</comment>
<name>A0A2S9T4X9_9BACT</name>
<dbReference type="InterPro" id="IPR036291">
    <property type="entry name" value="NAD(P)-bd_dom_sf"/>
</dbReference>
<evidence type="ECO:0000313" key="3">
    <source>
        <dbReference type="Proteomes" id="UP000238281"/>
    </source>
</evidence>
<gene>
    <name evidence="2" type="ORF">CJ673_07935</name>
</gene>
<dbReference type="InterPro" id="IPR016040">
    <property type="entry name" value="NAD(P)-bd_dom"/>
</dbReference>
<reference evidence="2 3" key="1">
    <citation type="submission" date="2017-09" db="EMBL/GenBank/DDBJ databases">
        <title>Reassesment of A. cryaerophilus.</title>
        <authorList>
            <person name="Perez-Cataluna A."/>
            <person name="Collado L."/>
            <person name="Salgado O."/>
            <person name="Lefinanco V."/>
            <person name="Figueras M.J."/>
        </authorList>
    </citation>
    <scope>NUCLEOTIDE SEQUENCE [LARGE SCALE GENOMIC DNA]</scope>
    <source>
        <strain evidence="2 3">LMG 10210</strain>
    </source>
</reference>
<evidence type="ECO:0000313" key="2">
    <source>
        <dbReference type="EMBL" id="PRM93895.1"/>
    </source>
</evidence>
<dbReference type="Gene3D" id="3.40.50.720">
    <property type="entry name" value="NAD(P)-binding Rossmann-like Domain"/>
    <property type="match status" value="1"/>
</dbReference>
<dbReference type="Gene3D" id="3.90.25.10">
    <property type="entry name" value="UDP-galactose 4-epimerase, domain 1"/>
    <property type="match status" value="1"/>
</dbReference>
<organism evidence="2 3">
    <name type="scientific">Aliarcobacter cryaerophilus</name>
    <dbReference type="NCBI Taxonomy" id="28198"/>
    <lineage>
        <taxon>Bacteria</taxon>
        <taxon>Pseudomonadati</taxon>
        <taxon>Campylobacterota</taxon>
        <taxon>Epsilonproteobacteria</taxon>
        <taxon>Campylobacterales</taxon>
        <taxon>Arcobacteraceae</taxon>
        <taxon>Aliarcobacter</taxon>
    </lineage>
</organism>
<dbReference type="Proteomes" id="UP000238281">
    <property type="component" value="Unassembled WGS sequence"/>
</dbReference>